<evidence type="ECO:0000313" key="2">
    <source>
        <dbReference type="EMBL" id="KAF2255237.1"/>
    </source>
</evidence>
<evidence type="ECO:0000256" key="1">
    <source>
        <dbReference type="SAM" id="MobiDB-lite"/>
    </source>
</evidence>
<feature type="region of interest" description="Disordered" evidence="1">
    <location>
        <begin position="220"/>
        <end position="248"/>
    </location>
</feature>
<organism evidence="2 3">
    <name type="scientific">Trematosphaeria pertusa</name>
    <dbReference type="NCBI Taxonomy" id="390896"/>
    <lineage>
        <taxon>Eukaryota</taxon>
        <taxon>Fungi</taxon>
        <taxon>Dikarya</taxon>
        <taxon>Ascomycota</taxon>
        <taxon>Pezizomycotina</taxon>
        <taxon>Dothideomycetes</taxon>
        <taxon>Pleosporomycetidae</taxon>
        <taxon>Pleosporales</taxon>
        <taxon>Massarineae</taxon>
        <taxon>Trematosphaeriaceae</taxon>
        <taxon>Trematosphaeria</taxon>
    </lineage>
</organism>
<dbReference type="PANTHER" id="PTHR42085">
    <property type="entry name" value="F-BOX DOMAIN-CONTAINING PROTEIN"/>
    <property type="match status" value="1"/>
</dbReference>
<evidence type="ECO:0000313" key="3">
    <source>
        <dbReference type="Proteomes" id="UP000800094"/>
    </source>
</evidence>
<dbReference type="EMBL" id="ML987190">
    <property type="protein sequence ID" value="KAF2255237.1"/>
    <property type="molecule type" value="Genomic_DNA"/>
</dbReference>
<sequence length="421" mass="49229">MPTFFNLPSELRNAIYEDLVISAAIIKCTSFDPVPPPAVTRVCRQMRQEAISMYYSENSFRLRQAVYTCEAARRISVLDMYLCTYERPSSRNSPIGVLGHWIQSIGLAQFKFVQVVLIPIKDAYSEYDDPHQSNHGALVYIAFGKGDRKFSEAAIRVDVGDGMKRFRRIEEENEGGRGRFGKEYESHFRTKPWLRGCAPFNHFLFRYLSSLEPEINGRQEVPLSAEGNGDKDGNELQEDSGAHPEEICPPTRFYPTADLFSVLTILDDAMQYHCCCCMREPATARPTRPTAKSKLSYDDDEFMGYTEDSWPWYCDDVNWEVLEAKQGKKKEEEENEDENENENEQWDEDEEADPRARRLYTHQPRLLEAMMWEGYDYEERFDEAKMVESKSRFKFYELWKERRERAGYWVPTLRQLGGRYD</sequence>
<protein>
    <recommendedName>
        <fullName evidence="4">F-box domain-containing protein</fullName>
    </recommendedName>
</protein>
<reference evidence="2" key="1">
    <citation type="journal article" date="2020" name="Stud. Mycol.">
        <title>101 Dothideomycetes genomes: a test case for predicting lifestyles and emergence of pathogens.</title>
        <authorList>
            <person name="Haridas S."/>
            <person name="Albert R."/>
            <person name="Binder M."/>
            <person name="Bloem J."/>
            <person name="Labutti K."/>
            <person name="Salamov A."/>
            <person name="Andreopoulos B."/>
            <person name="Baker S."/>
            <person name="Barry K."/>
            <person name="Bills G."/>
            <person name="Bluhm B."/>
            <person name="Cannon C."/>
            <person name="Castanera R."/>
            <person name="Culley D."/>
            <person name="Daum C."/>
            <person name="Ezra D."/>
            <person name="Gonzalez J."/>
            <person name="Henrissat B."/>
            <person name="Kuo A."/>
            <person name="Liang C."/>
            <person name="Lipzen A."/>
            <person name="Lutzoni F."/>
            <person name="Magnuson J."/>
            <person name="Mondo S."/>
            <person name="Nolan M."/>
            <person name="Ohm R."/>
            <person name="Pangilinan J."/>
            <person name="Park H.-J."/>
            <person name="Ramirez L."/>
            <person name="Alfaro M."/>
            <person name="Sun H."/>
            <person name="Tritt A."/>
            <person name="Yoshinaga Y."/>
            <person name="Zwiers L.-H."/>
            <person name="Turgeon B."/>
            <person name="Goodwin S."/>
            <person name="Spatafora J."/>
            <person name="Crous P."/>
            <person name="Grigoriev I."/>
        </authorList>
    </citation>
    <scope>NUCLEOTIDE SEQUENCE</scope>
    <source>
        <strain evidence="2">CBS 122368</strain>
    </source>
</reference>
<gene>
    <name evidence="2" type="ORF">BU26DRAFT_500836</name>
</gene>
<accession>A0A6A6IYV6</accession>
<dbReference type="GeneID" id="54579858"/>
<evidence type="ECO:0008006" key="4">
    <source>
        <dbReference type="Google" id="ProtNLM"/>
    </source>
</evidence>
<feature type="compositionally biased region" description="Acidic residues" evidence="1">
    <location>
        <begin position="333"/>
        <end position="352"/>
    </location>
</feature>
<dbReference type="InterPro" id="IPR038883">
    <property type="entry name" value="AN11006-like"/>
</dbReference>
<dbReference type="Proteomes" id="UP000800094">
    <property type="component" value="Unassembled WGS sequence"/>
</dbReference>
<dbReference type="AlphaFoldDB" id="A0A6A6IYV6"/>
<dbReference type="RefSeq" id="XP_033690241.1">
    <property type="nucleotide sequence ID" value="XM_033826528.1"/>
</dbReference>
<proteinExistence type="predicted"/>
<feature type="compositionally biased region" description="Basic and acidic residues" evidence="1">
    <location>
        <begin position="228"/>
        <end position="246"/>
    </location>
</feature>
<keyword evidence="3" id="KW-1185">Reference proteome</keyword>
<dbReference type="OrthoDB" id="62952at2759"/>
<dbReference type="PANTHER" id="PTHR42085:SF4">
    <property type="entry name" value="F-BOX DOMAIN-CONTAINING PROTEIN"/>
    <property type="match status" value="1"/>
</dbReference>
<feature type="region of interest" description="Disordered" evidence="1">
    <location>
        <begin position="326"/>
        <end position="355"/>
    </location>
</feature>
<name>A0A6A6IYV6_9PLEO</name>